<sequence length="284" mass="30743">MGISSPPNHAHRGLWTGSLHKASWTVRQIPLRVILAILLLLSLVAAPHPIAAQTSPEPAQTQRFSPFSHAAIAFKIGIAGPGIDIATPLAQRLNLRAGANLLPISTSLQEQDLNVGVNLHLLSAHAALDYFPFNGRFRISPLLVFANNNRLRATAYVPPGDTIRISGNLFGSSATDPLHVTGRVDFRKISPGLSLGFGNILPRKHGRFTMPVEFGFYYAGKPSLQVGFTGSSCDPEADTVVCQPAAQDSRLQQSTAAAIARRDHYLNDARIFPIFSIGIAYRLW</sequence>
<name>A0A916W0F3_9BACT</name>
<organism evidence="1 2">
    <name type="scientific">Edaphobacter acidisoli</name>
    <dbReference type="NCBI Taxonomy" id="2040573"/>
    <lineage>
        <taxon>Bacteria</taxon>
        <taxon>Pseudomonadati</taxon>
        <taxon>Acidobacteriota</taxon>
        <taxon>Terriglobia</taxon>
        <taxon>Terriglobales</taxon>
        <taxon>Acidobacteriaceae</taxon>
        <taxon>Edaphobacter</taxon>
    </lineage>
</organism>
<dbReference type="Proteomes" id="UP000648801">
    <property type="component" value="Unassembled WGS sequence"/>
</dbReference>
<protein>
    <submittedName>
        <fullName evidence="1">Uncharacterized protein</fullName>
    </submittedName>
</protein>
<dbReference type="AlphaFoldDB" id="A0A916W0F3"/>
<dbReference type="Gene3D" id="2.40.160.170">
    <property type="match status" value="1"/>
</dbReference>
<dbReference type="RefSeq" id="WP_188757709.1">
    <property type="nucleotide sequence ID" value="NZ_BMJB01000001.1"/>
</dbReference>
<proteinExistence type="predicted"/>
<comment type="caution">
    <text evidence="1">The sequence shown here is derived from an EMBL/GenBank/DDBJ whole genome shotgun (WGS) entry which is preliminary data.</text>
</comment>
<evidence type="ECO:0000313" key="2">
    <source>
        <dbReference type="Proteomes" id="UP000648801"/>
    </source>
</evidence>
<reference evidence="1" key="2">
    <citation type="submission" date="2020-09" db="EMBL/GenBank/DDBJ databases">
        <authorList>
            <person name="Sun Q."/>
            <person name="Zhou Y."/>
        </authorList>
    </citation>
    <scope>NUCLEOTIDE SEQUENCE</scope>
    <source>
        <strain evidence="1">CGMCC 1.15447</strain>
    </source>
</reference>
<evidence type="ECO:0000313" key="1">
    <source>
        <dbReference type="EMBL" id="GGA56265.1"/>
    </source>
</evidence>
<dbReference type="EMBL" id="BMJB01000001">
    <property type="protein sequence ID" value="GGA56265.1"/>
    <property type="molecule type" value="Genomic_DNA"/>
</dbReference>
<gene>
    <name evidence="1" type="ORF">GCM10011507_04480</name>
</gene>
<accession>A0A916W0F3</accession>
<reference evidence="1" key="1">
    <citation type="journal article" date="2014" name="Int. J. Syst. Evol. Microbiol.">
        <title>Complete genome sequence of Corynebacterium casei LMG S-19264T (=DSM 44701T), isolated from a smear-ripened cheese.</title>
        <authorList>
            <consortium name="US DOE Joint Genome Institute (JGI-PGF)"/>
            <person name="Walter F."/>
            <person name="Albersmeier A."/>
            <person name="Kalinowski J."/>
            <person name="Ruckert C."/>
        </authorList>
    </citation>
    <scope>NUCLEOTIDE SEQUENCE</scope>
    <source>
        <strain evidence="1">CGMCC 1.15447</strain>
    </source>
</reference>
<keyword evidence="2" id="KW-1185">Reference proteome</keyword>